<proteinExistence type="predicted"/>
<keyword evidence="3" id="KW-1185">Reference proteome</keyword>
<dbReference type="AlphaFoldDB" id="A0A164PLW6"/>
<sequence>MTDTNAIGIPQKLPNCRLLSDGMRFGQDFSKLKRMRKINRERGAKVTKKWRGRPRREGTYIRNGRGRNQSDTNVKNMMRPLVAGAKPTLREELQSEFRSCNRY</sequence>
<reference evidence="2 3" key="1">
    <citation type="submission" date="2016-03" db="EMBL/GenBank/DDBJ databases">
        <title>EvidentialGene: Evidence-directed Construction of Genes on Genomes.</title>
        <authorList>
            <person name="Gilbert D.G."/>
            <person name="Choi J.-H."/>
            <person name="Mockaitis K."/>
            <person name="Colbourne J."/>
            <person name="Pfrender M."/>
        </authorList>
    </citation>
    <scope>NUCLEOTIDE SEQUENCE [LARGE SCALE GENOMIC DNA]</scope>
    <source>
        <strain evidence="2 3">Xinb3</strain>
        <tissue evidence="2">Complete organism</tissue>
    </source>
</reference>
<evidence type="ECO:0000313" key="3">
    <source>
        <dbReference type="Proteomes" id="UP000076858"/>
    </source>
</evidence>
<organism evidence="2 3">
    <name type="scientific">Daphnia magna</name>
    <dbReference type="NCBI Taxonomy" id="35525"/>
    <lineage>
        <taxon>Eukaryota</taxon>
        <taxon>Metazoa</taxon>
        <taxon>Ecdysozoa</taxon>
        <taxon>Arthropoda</taxon>
        <taxon>Crustacea</taxon>
        <taxon>Branchiopoda</taxon>
        <taxon>Diplostraca</taxon>
        <taxon>Cladocera</taxon>
        <taxon>Anomopoda</taxon>
        <taxon>Daphniidae</taxon>
        <taxon>Daphnia</taxon>
    </lineage>
</organism>
<protein>
    <submittedName>
        <fullName evidence="2">Uncharacterized protein</fullName>
    </submittedName>
</protein>
<accession>A0A164PLW6</accession>
<name>A0A164PLW6_9CRUS</name>
<evidence type="ECO:0000256" key="1">
    <source>
        <dbReference type="SAM" id="MobiDB-lite"/>
    </source>
</evidence>
<comment type="caution">
    <text evidence="2">The sequence shown here is derived from an EMBL/GenBank/DDBJ whole genome shotgun (WGS) entry which is preliminary data.</text>
</comment>
<feature type="region of interest" description="Disordered" evidence="1">
    <location>
        <begin position="43"/>
        <end position="72"/>
    </location>
</feature>
<gene>
    <name evidence="2" type="ORF">APZ42_029484</name>
</gene>
<dbReference type="EMBL" id="LRGB01002580">
    <property type="protein sequence ID" value="KZS06956.1"/>
    <property type="molecule type" value="Genomic_DNA"/>
</dbReference>
<feature type="compositionally biased region" description="Basic residues" evidence="1">
    <location>
        <begin position="45"/>
        <end position="54"/>
    </location>
</feature>
<dbReference type="Proteomes" id="UP000076858">
    <property type="component" value="Unassembled WGS sequence"/>
</dbReference>
<evidence type="ECO:0000313" key="2">
    <source>
        <dbReference type="EMBL" id="KZS06956.1"/>
    </source>
</evidence>